<keyword evidence="4" id="KW-0808">Transferase</keyword>
<evidence type="ECO:0000259" key="11">
    <source>
        <dbReference type="Pfam" id="PF00266"/>
    </source>
</evidence>
<sequence>MKRIYADWAATAPLSQEAALAMEAFSGPENITVNANANSLHTEGRRAFAAMEDARSAIARSTGARPDEVIFTSGATEADNAAIFGIVGAAAQTVRQRGQADFVPHLIVSSIEHDAVLQPAHRLESEGVEVTYVEPDRRGIVSPASIESALQPNTVLVSIMLANNEVGSIQPVAEIAKVVHAAGALMHTDAVQAFGKMSVGLDASGVDALSISAHKIGGPKGIGALVLKSGTPFLPVLLGGGQEHGLRSGTQNVAGMVGFAAAATAATGEGLNEEVNRQRNLRDMLYEGLCAFEGVQCSVPCESGSKDFLPNIVSVNVAGLESETLILRFDREGVALAGGSACSSHSLEPSRVLKQIGIDRDRALCTLRISIGRSTTEEDVHGILAAFERVLSWQR</sequence>
<dbReference type="PANTHER" id="PTHR11601">
    <property type="entry name" value="CYSTEINE DESULFURYLASE FAMILY MEMBER"/>
    <property type="match status" value="1"/>
</dbReference>
<dbReference type="EMBL" id="CP001682">
    <property type="protein sequence ID" value="ACU94404.1"/>
    <property type="molecule type" value="Genomic_DNA"/>
</dbReference>
<dbReference type="InterPro" id="IPR015424">
    <property type="entry name" value="PyrdxlP-dep_Trfase"/>
</dbReference>
<dbReference type="FunFam" id="3.40.640.10:FF:000084">
    <property type="entry name" value="IscS-like cysteine desulfurase"/>
    <property type="match status" value="1"/>
</dbReference>
<evidence type="ECO:0000256" key="4">
    <source>
        <dbReference type="ARBA" id="ARBA00022679"/>
    </source>
</evidence>
<dbReference type="PROSITE" id="PS00595">
    <property type="entry name" value="AA_TRANSFER_CLASS_5"/>
    <property type="match status" value="1"/>
</dbReference>
<proteinExistence type="inferred from homology"/>
<reference evidence="12 13" key="1">
    <citation type="journal article" date="2009" name="Stand. Genomic Sci.">
        <title>Complete genome sequence of Cryptobacterium curtum type strain (12-3).</title>
        <authorList>
            <person name="Mavrommatis K."/>
            <person name="Pukall R."/>
            <person name="Rohde C."/>
            <person name="Chen F."/>
            <person name="Sims D."/>
            <person name="Brettin T."/>
            <person name="Kuske C."/>
            <person name="Detter J.C."/>
            <person name="Han C."/>
            <person name="Lapidus A."/>
            <person name="Copeland A."/>
            <person name="Glavina Del Rio T."/>
            <person name="Nolan M."/>
            <person name="Lucas S."/>
            <person name="Tice H."/>
            <person name="Cheng J.F."/>
            <person name="Bruce D."/>
            <person name="Goodwin L."/>
            <person name="Pitluck S."/>
            <person name="Ovchinnikova G."/>
            <person name="Pati A."/>
            <person name="Ivanova N."/>
            <person name="Chen A."/>
            <person name="Palaniappan K."/>
            <person name="Chain P."/>
            <person name="D'haeseleer P."/>
            <person name="Goker M."/>
            <person name="Bristow J."/>
            <person name="Eisen J.A."/>
            <person name="Markowitz V."/>
            <person name="Hugenholtz P."/>
            <person name="Rohde M."/>
            <person name="Klenk H.P."/>
            <person name="Kyrpides N.C."/>
        </authorList>
    </citation>
    <scope>NUCLEOTIDE SEQUENCE [LARGE SCALE GENOMIC DNA]</scope>
    <source>
        <strain evidence="13">ATCC 700683 / DSM 15641 / 12-3</strain>
    </source>
</reference>
<dbReference type="STRING" id="469378.Ccur_06940"/>
<keyword evidence="13" id="KW-1185">Reference proteome</keyword>
<dbReference type="InterPro" id="IPR015422">
    <property type="entry name" value="PyrdxlP-dep_Trfase_small"/>
</dbReference>
<evidence type="ECO:0000256" key="1">
    <source>
        <dbReference type="ARBA" id="ARBA00001933"/>
    </source>
</evidence>
<dbReference type="GO" id="GO:0051536">
    <property type="term" value="F:iron-sulfur cluster binding"/>
    <property type="evidence" value="ECO:0007669"/>
    <property type="project" value="UniProtKB-KW"/>
</dbReference>
<dbReference type="Gene3D" id="1.10.260.50">
    <property type="match status" value="1"/>
</dbReference>
<dbReference type="SUPFAM" id="SSF53383">
    <property type="entry name" value="PLP-dependent transferases"/>
    <property type="match status" value="1"/>
</dbReference>
<accession>C7MNB4</accession>
<dbReference type="RefSeq" id="WP_012803092.1">
    <property type="nucleotide sequence ID" value="NC_013170.1"/>
</dbReference>
<evidence type="ECO:0000256" key="9">
    <source>
        <dbReference type="ARBA" id="ARBA00050776"/>
    </source>
</evidence>
<dbReference type="AlphaFoldDB" id="C7MNB4"/>
<dbReference type="eggNOG" id="COG1104">
    <property type="taxonomic scope" value="Bacteria"/>
</dbReference>
<organism evidence="12 13">
    <name type="scientific">Cryptobacterium curtum (strain ATCC 700683 / DSM 15641 / CCUG 43107 / 12-3)</name>
    <dbReference type="NCBI Taxonomy" id="469378"/>
    <lineage>
        <taxon>Bacteria</taxon>
        <taxon>Bacillati</taxon>
        <taxon>Actinomycetota</taxon>
        <taxon>Coriobacteriia</taxon>
        <taxon>Eggerthellales</taxon>
        <taxon>Eggerthellaceae</taxon>
        <taxon>Cryptobacterium</taxon>
    </lineage>
</organism>
<keyword evidence="5" id="KW-0479">Metal-binding</keyword>
<dbReference type="HOGENOM" id="CLU_003433_0_0_11"/>
<feature type="domain" description="Aminotransferase class V" evidence="11">
    <location>
        <begin position="4"/>
        <end position="381"/>
    </location>
</feature>
<dbReference type="Gene3D" id="3.40.640.10">
    <property type="entry name" value="Type I PLP-dependent aspartate aminotransferase-like (Major domain)"/>
    <property type="match status" value="1"/>
</dbReference>
<evidence type="ECO:0000313" key="13">
    <source>
        <dbReference type="Proteomes" id="UP000000954"/>
    </source>
</evidence>
<keyword evidence="6" id="KW-0663">Pyridoxal phosphate</keyword>
<dbReference type="InterPro" id="IPR016454">
    <property type="entry name" value="Cysteine_dSase"/>
</dbReference>
<keyword evidence="7" id="KW-0408">Iron</keyword>
<dbReference type="InterPro" id="IPR020578">
    <property type="entry name" value="Aminotrans_V_PyrdxlP_BS"/>
</dbReference>
<evidence type="ECO:0000256" key="7">
    <source>
        <dbReference type="ARBA" id="ARBA00023004"/>
    </source>
</evidence>
<evidence type="ECO:0000256" key="5">
    <source>
        <dbReference type="ARBA" id="ARBA00022723"/>
    </source>
</evidence>
<dbReference type="GO" id="GO:0031071">
    <property type="term" value="F:cysteine desulfurase activity"/>
    <property type="evidence" value="ECO:0007669"/>
    <property type="project" value="UniProtKB-EC"/>
</dbReference>
<comment type="catalytic activity">
    <reaction evidence="9">
        <text>(sulfur carrier)-H + L-cysteine = (sulfur carrier)-SH + L-alanine</text>
        <dbReference type="Rhea" id="RHEA:43892"/>
        <dbReference type="Rhea" id="RHEA-COMP:14737"/>
        <dbReference type="Rhea" id="RHEA-COMP:14739"/>
        <dbReference type="ChEBI" id="CHEBI:29917"/>
        <dbReference type="ChEBI" id="CHEBI:35235"/>
        <dbReference type="ChEBI" id="CHEBI:57972"/>
        <dbReference type="ChEBI" id="CHEBI:64428"/>
        <dbReference type="EC" id="2.8.1.7"/>
    </reaction>
</comment>
<evidence type="ECO:0000256" key="6">
    <source>
        <dbReference type="ARBA" id="ARBA00022898"/>
    </source>
</evidence>
<dbReference type="KEGG" id="ccu:Ccur_06940"/>
<keyword evidence="8" id="KW-0411">Iron-sulfur</keyword>
<evidence type="ECO:0000256" key="3">
    <source>
        <dbReference type="ARBA" id="ARBA00012239"/>
    </source>
</evidence>
<evidence type="ECO:0000256" key="2">
    <source>
        <dbReference type="ARBA" id="ARBA00006490"/>
    </source>
</evidence>
<dbReference type="PANTHER" id="PTHR11601:SF34">
    <property type="entry name" value="CYSTEINE DESULFURASE"/>
    <property type="match status" value="1"/>
</dbReference>
<dbReference type="EC" id="2.8.1.7" evidence="3"/>
<comment type="similarity">
    <text evidence="2">Belongs to the class-V pyridoxal-phosphate-dependent aminotransferase family. NifS/IscS subfamily.</text>
</comment>
<dbReference type="InterPro" id="IPR000192">
    <property type="entry name" value="Aminotrans_V_dom"/>
</dbReference>
<name>C7MNB4_CRYCD</name>
<dbReference type="InterPro" id="IPR015421">
    <property type="entry name" value="PyrdxlP-dep_Trfase_major"/>
</dbReference>
<dbReference type="PIRSF" id="PIRSF005572">
    <property type="entry name" value="NifS"/>
    <property type="match status" value="1"/>
</dbReference>
<dbReference type="OrthoDB" id="9808002at2"/>
<dbReference type="Pfam" id="PF00266">
    <property type="entry name" value="Aminotran_5"/>
    <property type="match status" value="1"/>
</dbReference>
<gene>
    <name evidence="12" type="ordered locus">Ccur_06940</name>
</gene>
<dbReference type="GO" id="GO:0046872">
    <property type="term" value="F:metal ion binding"/>
    <property type="evidence" value="ECO:0007669"/>
    <property type="project" value="UniProtKB-KW"/>
</dbReference>
<protein>
    <recommendedName>
        <fullName evidence="3">cysteine desulfurase</fullName>
        <ecNumber evidence="3">2.8.1.7</ecNumber>
    </recommendedName>
</protein>
<dbReference type="Proteomes" id="UP000000954">
    <property type="component" value="Chromosome"/>
</dbReference>
<evidence type="ECO:0000256" key="8">
    <source>
        <dbReference type="ARBA" id="ARBA00023014"/>
    </source>
</evidence>
<evidence type="ECO:0000256" key="10">
    <source>
        <dbReference type="RuleBase" id="RU004504"/>
    </source>
</evidence>
<comment type="cofactor">
    <cofactor evidence="1 10">
        <name>pyridoxal 5'-phosphate</name>
        <dbReference type="ChEBI" id="CHEBI:597326"/>
    </cofactor>
</comment>
<evidence type="ECO:0000313" key="12">
    <source>
        <dbReference type="EMBL" id="ACU94404.1"/>
    </source>
</evidence>
<dbReference type="Gene3D" id="3.90.1150.10">
    <property type="entry name" value="Aspartate Aminotransferase, domain 1"/>
    <property type="match status" value="1"/>
</dbReference>